<dbReference type="InterPro" id="IPR020013">
    <property type="entry name" value="Flagellar_FlgE/F/G"/>
</dbReference>
<dbReference type="NCBIfam" id="TIGR03506">
    <property type="entry name" value="FlgEFG_subfam"/>
    <property type="match status" value="2"/>
</dbReference>
<dbReference type="Gene3D" id="2.60.98.20">
    <property type="entry name" value="Flagellar hook protein FlgE"/>
    <property type="match status" value="1"/>
</dbReference>
<evidence type="ECO:0000259" key="7">
    <source>
        <dbReference type="Pfam" id="PF00460"/>
    </source>
</evidence>
<dbReference type="InterPro" id="IPR010810">
    <property type="entry name" value="Flagellin_hook_IN_motif"/>
</dbReference>
<dbReference type="Pfam" id="PF07196">
    <property type="entry name" value="Flagellin_IN"/>
    <property type="match status" value="1"/>
</dbReference>
<evidence type="ECO:0000313" key="11">
    <source>
        <dbReference type="EMBL" id="MEE3745036.1"/>
    </source>
</evidence>
<dbReference type="PANTHER" id="PTHR30435">
    <property type="entry name" value="FLAGELLAR PROTEIN"/>
    <property type="match status" value="1"/>
</dbReference>
<dbReference type="Pfam" id="PF22692">
    <property type="entry name" value="LlgE_F_G_D1"/>
    <property type="match status" value="1"/>
</dbReference>
<evidence type="ECO:0000259" key="10">
    <source>
        <dbReference type="Pfam" id="PF22692"/>
    </source>
</evidence>
<dbReference type="Proteomes" id="UP001331664">
    <property type="component" value="Unassembled WGS sequence"/>
</dbReference>
<evidence type="ECO:0000256" key="2">
    <source>
        <dbReference type="ARBA" id="ARBA00009677"/>
    </source>
</evidence>
<keyword evidence="12" id="KW-1185">Reference proteome</keyword>
<feature type="region of interest" description="Disordered" evidence="6">
    <location>
        <begin position="540"/>
        <end position="575"/>
    </location>
</feature>
<protein>
    <recommendedName>
        <fullName evidence="3">Flagellar hook protein FlgE</fullName>
    </recommendedName>
</protein>
<dbReference type="RefSeq" id="WP_330526384.1">
    <property type="nucleotide sequence ID" value="NZ_JAZBRD010000011.1"/>
</dbReference>
<accession>A0ABU7M5T2</accession>
<dbReference type="InterPro" id="IPR037925">
    <property type="entry name" value="FlgE/F/G-like"/>
</dbReference>
<dbReference type="InterPro" id="IPR001444">
    <property type="entry name" value="Flag_bb_rod_N"/>
</dbReference>
<dbReference type="EMBL" id="JAZBRD010000011">
    <property type="protein sequence ID" value="MEE3745036.1"/>
    <property type="molecule type" value="Genomic_DNA"/>
</dbReference>
<evidence type="ECO:0000256" key="6">
    <source>
        <dbReference type="SAM" id="MobiDB-lite"/>
    </source>
</evidence>
<keyword evidence="11" id="KW-0282">Flagellum</keyword>
<sequence>MMGALWSGVTGLQAHQVAMDVEGNNIANVNTVGFKYSRASFADLFSQTQKVATAPQGNLGGKNSMQIGLGSTVNTVTKIFKQGTIQTTEKQSDMAIQGDGFFVVSPDGGKTYLYTRNGDFSLDSLGNFVDRNGYIVQGWLRNQDTGLIDPTGPLKNIVIEPGMSMEANPTSELAIIANLNSGSNIGTKNSPIYTLDQYNDFLDLNGNGLWDDGEAKNPNDLNTNTYYINSNKEVAIKEAGVDLGVVFNAAGEGVNLREGQGMWVSYADAKVQFGALNNQQNNQQQPAERTLHISINGIEIPALTITKMDEVAKKINEFTNRTGVQATVINGNELQLTNNNNTGTTDASKNIKIKKFEDDNTSIRSTSIITAYKYTYSSAAGATAGHSYNDGAARVVKTTEDLRKAMQTDAREWVNYSGSNVSNAVNGATYVANRILQEIDTPQNPPQNQVAQIKQRIKGLIAQALQDGNATFQGLAQRGAVSAPISEGAVRTIVEVLRSADTIMDNNNNITTINGLKEAVRELVTTDKLAQFAAREWDSPLDADGNPNANANAANGLPAPTGNLHGNGTYRDTNLNDGVKVTVNEKGQFVFENPAGDASYGQNDGHTIVNNNAPGGTQIKDSPNAFTDANGVKQTPSNQDTYINDYNMQISVTAYSNAAQNINENSALSDIFKSLSGGLSTGTSSRVSSNLTMSSHAATTQIYDSLGSKHEIKFEWRKVSYSPENGTEWSLLIQVPEPGVLNADGAVSNVISGSARFNNDGTLLGFTPSTLTFTANNGSAPGQNIELNFGKIGGSNGLRSNDNPSTTDNIIQDGYAAGILEGTRIDESGTIIGSFSNGRGFGLAQVSLAVFTNNEGLETKGGSIFNQTANSGDPVFGAAGTGRRGTITASALEMSNVDLSRALTQLIVVQRGYQANSKTITTSDQMLTALLQIKQ</sequence>
<name>A0ABU7M5T2_9BACT</name>
<organism evidence="11 12">
    <name type="scientific">Campylobacter porcelli</name>
    <dbReference type="NCBI Taxonomy" id="1660073"/>
    <lineage>
        <taxon>Bacteria</taxon>
        <taxon>Pseudomonadati</taxon>
        <taxon>Campylobacterota</taxon>
        <taxon>Epsilonproteobacteria</taxon>
        <taxon>Campylobacterales</taxon>
        <taxon>Campylobacteraceae</taxon>
        <taxon>Campylobacter</taxon>
    </lineage>
</organism>
<dbReference type="Pfam" id="PF00460">
    <property type="entry name" value="Flg_bb_rod"/>
    <property type="match status" value="1"/>
</dbReference>
<keyword evidence="11" id="KW-0969">Cilium</keyword>
<proteinExistence type="inferred from homology"/>
<evidence type="ECO:0000259" key="8">
    <source>
        <dbReference type="Pfam" id="PF06429"/>
    </source>
</evidence>
<feature type="compositionally biased region" description="Low complexity" evidence="6">
    <location>
        <begin position="540"/>
        <end position="560"/>
    </location>
</feature>
<dbReference type="InterPro" id="IPR053967">
    <property type="entry name" value="LlgE_F_G-like_D1"/>
</dbReference>
<dbReference type="PANTHER" id="PTHR30435:SF19">
    <property type="entry name" value="FLAGELLAR BASAL-BODY ROD PROTEIN FLGG"/>
    <property type="match status" value="1"/>
</dbReference>
<evidence type="ECO:0000259" key="9">
    <source>
        <dbReference type="Pfam" id="PF07559"/>
    </source>
</evidence>
<feature type="domain" description="Flagellar hook protein FlgE/F/G-like D1" evidence="10">
    <location>
        <begin position="95"/>
        <end position="161"/>
    </location>
</feature>
<comment type="caution">
    <text evidence="11">The sequence shown here is derived from an EMBL/GenBank/DDBJ whole genome shotgun (WGS) entry which is preliminary data.</text>
</comment>
<evidence type="ECO:0000256" key="1">
    <source>
        <dbReference type="ARBA" id="ARBA00004117"/>
    </source>
</evidence>
<feature type="domain" description="Flagellar basal-body/hook protein C-terminal" evidence="8">
    <location>
        <begin position="890"/>
        <end position="933"/>
    </location>
</feature>
<comment type="subcellular location">
    <subcellularLocation>
        <location evidence="1 5">Bacterial flagellum basal body</location>
    </subcellularLocation>
</comment>
<dbReference type="InterPro" id="IPR037058">
    <property type="entry name" value="Falgellar_hook_FlgE_sf"/>
</dbReference>
<evidence type="ECO:0000256" key="4">
    <source>
        <dbReference type="ARBA" id="ARBA00023143"/>
    </source>
</evidence>
<evidence type="ECO:0000256" key="3">
    <source>
        <dbReference type="ARBA" id="ARBA00019015"/>
    </source>
</evidence>
<evidence type="ECO:0000313" key="12">
    <source>
        <dbReference type="Proteomes" id="UP001331664"/>
    </source>
</evidence>
<dbReference type="InterPro" id="IPR011491">
    <property type="entry name" value="FlgE_D2"/>
</dbReference>
<feature type="compositionally biased region" description="Polar residues" evidence="6">
    <location>
        <begin position="564"/>
        <end position="575"/>
    </location>
</feature>
<evidence type="ECO:0000256" key="5">
    <source>
        <dbReference type="RuleBase" id="RU362116"/>
    </source>
</evidence>
<dbReference type="SUPFAM" id="SSF117143">
    <property type="entry name" value="Flagellar hook protein flgE"/>
    <property type="match status" value="2"/>
</dbReference>
<feature type="domain" description="Flagellar hook protein FlgE D2" evidence="9">
    <location>
        <begin position="693"/>
        <end position="815"/>
    </location>
</feature>
<dbReference type="Pfam" id="PF06429">
    <property type="entry name" value="Flg_bbr_C"/>
    <property type="match status" value="1"/>
</dbReference>
<reference evidence="11 12" key="1">
    <citation type="submission" date="2024-01" db="EMBL/GenBank/DDBJ databases">
        <title>Campylobacter porcellus sp. nov.</title>
        <authorList>
            <person name="Papic B."/>
            <person name="Gruntar I."/>
        </authorList>
    </citation>
    <scope>NUCLEOTIDE SEQUENCE [LARGE SCALE GENOMIC DNA]</scope>
    <source>
        <strain evidence="11 12">CX2-4855-23</strain>
    </source>
</reference>
<gene>
    <name evidence="11" type="ORF">V2I23_06965</name>
</gene>
<keyword evidence="11" id="KW-0966">Cell projection</keyword>
<feature type="domain" description="Flagellar basal body rod protein N-terminal" evidence="7">
    <location>
        <begin position="8"/>
        <end position="35"/>
    </location>
</feature>
<comment type="similarity">
    <text evidence="2 5">Belongs to the flagella basal body rod proteins family.</text>
</comment>
<dbReference type="Pfam" id="PF07559">
    <property type="entry name" value="FlgE_D2"/>
    <property type="match status" value="1"/>
</dbReference>
<keyword evidence="4 5" id="KW-0975">Bacterial flagellum</keyword>
<dbReference type="InterPro" id="IPR010930">
    <property type="entry name" value="Flg_bb/hook_C_dom"/>
</dbReference>